<dbReference type="InterPro" id="IPR004158">
    <property type="entry name" value="DUF247_pln"/>
</dbReference>
<dbReference type="OrthoDB" id="605154at2759"/>
<dbReference type="EMBL" id="MU629446">
    <property type="protein sequence ID" value="KAJ1257040.1"/>
    <property type="molecule type" value="Genomic_DNA"/>
</dbReference>
<dbReference type="Proteomes" id="UP001164776">
    <property type="component" value="Unassembled WGS sequence"/>
</dbReference>
<evidence type="ECO:0000256" key="1">
    <source>
        <dbReference type="SAM" id="MobiDB-lite"/>
    </source>
</evidence>
<organism evidence="2 3">
    <name type="scientific">Paspalum vaginatum</name>
    <name type="common">seashore paspalum</name>
    <dbReference type="NCBI Taxonomy" id="158149"/>
    <lineage>
        <taxon>Eukaryota</taxon>
        <taxon>Viridiplantae</taxon>
        <taxon>Streptophyta</taxon>
        <taxon>Embryophyta</taxon>
        <taxon>Tracheophyta</taxon>
        <taxon>Spermatophyta</taxon>
        <taxon>Magnoliopsida</taxon>
        <taxon>Liliopsida</taxon>
        <taxon>Poales</taxon>
        <taxon>Poaceae</taxon>
        <taxon>PACMAD clade</taxon>
        <taxon>Panicoideae</taxon>
        <taxon>Andropogonodae</taxon>
        <taxon>Paspaleae</taxon>
        <taxon>Paspalinae</taxon>
        <taxon>Paspalum</taxon>
    </lineage>
</organism>
<feature type="region of interest" description="Disordered" evidence="1">
    <location>
        <begin position="1"/>
        <end position="21"/>
    </location>
</feature>
<proteinExistence type="predicted"/>
<comment type="caution">
    <text evidence="2">The sequence shown here is derived from an EMBL/GenBank/DDBJ whole genome shotgun (WGS) entry which is preliminary data.</text>
</comment>
<dbReference type="Pfam" id="PF03140">
    <property type="entry name" value="DUF247"/>
    <property type="match status" value="1"/>
</dbReference>
<evidence type="ECO:0000313" key="2">
    <source>
        <dbReference type="EMBL" id="KAJ1257040.1"/>
    </source>
</evidence>
<evidence type="ECO:0000313" key="3">
    <source>
        <dbReference type="Proteomes" id="UP001164776"/>
    </source>
</evidence>
<gene>
    <name evidence="2" type="ORF">BS78_K234300</name>
</gene>
<dbReference type="PANTHER" id="PTHR31549">
    <property type="entry name" value="PROTEIN, PUTATIVE (DUF247)-RELATED-RELATED"/>
    <property type="match status" value="1"/>
</dbReference>
<name>A0A9W7XBN2_9POAL</name>
<dbReference type="AlphaFoldDB" id="A0A9W7XBN2"/>
<protein>
    <submittedName>
        <fullName evidence="2">Uncharacterized protein</fullName>
    </submittedName>
</protein>
<reference evidence="2 3" key="1">
    <citation type="submission" date="2022-10" db="EMBL/GenBank/DDBJ databases">
        <title>WGS assembly of Paspalum vaginatum 540-79.</title>
        <authorList>
            <person name="Sun G."/>
            <person name="Wase N."/>
            <person name="Shu S."/>
            <person name="Jenkins J."/>
            <person name="Zhou B."/>
            <person name="Torres-Rodriguez J."/>
            <person name="Chen C."/>
            <person name="Sandor L."/>
            <person name="Plott C."/>
            <person name="Yoshinga Y."/>
            <person name="Daum C."/>
            <person name="Qi P."/>
            <person name="Barry K."/>
            <person name="Lipzen A."/>
            <person name="Berry L."/>
            <person name="Pedersen C."/>
            <person name="Gottilla T."/>
            <person name="Foltz A."/>
            <person name="Yu H."/>
            <person name="O'Malley R."/>
            <person name="Zhang C."/>
            <person name="Devos K."/>
            <person name="Sigmon B."/>
            <person name="Yu B."/>
            <person name="Obata T."/>
            <person name="Schmutz J."/>
            <person name="Schnable J."/>
        </authorList>
    </citation>
    <scope>NUCLEOTIDE SEQUENCE [LARGE SCALE GENOMIC DNA]</scope>
    <source>
        <strain evidence="3">cv. 540-79</strain>
    </source>
</reference>
<dbReference type="PANTHER" id="PTHR31549:SF155">
    <property type="entry name" value="OS10G0449600 PROTEIN"/>
    <property type="match status" value="1"/>
</dbReference>
<keyword evidence="3" id="KW-1185">Reference proteome</keyword>
<accession>A0A9W7XBN2</accession>
<sequence length="545" mass="62833">MQPDVRQEVAQNDLEAGPQPQEAVAVAMHKVRAQLRRRGGDLFTPQSVVIGPYHLHGDDSFELSEEQKDKAVRYLERFNANLEWVVDDELCPNVRECYTHLPEDAMGDAQFSRMILRDGCYVICLLVEIEQPEDDGTPNQHQVVDMNDNTSVRDVLYLLDNQIPLFALIRMLEECITPRKPAVEYIEEPIKNHLVTERYISKRREPVPPTSKYTPDLVHLVYSYFRWRPSARAAGAGNYGSPTGRWRRATDYSRYADLRFKCRVFKEPDDDAWTILDIRHDGGTLYIPFLQVSSSTYMLLRNLMALEEKLEERPVTAYCLFMSQVACTAEDVKLLQRAEIIQHFLGSDEEAANAFAELCDGVAMDIDNLKRNYLKPIWHKLEKRCSDQYHSCMGLFRERKKRLILSRRWNITSLKGNLHHGILCRRRCCFQLLKLGELLRWMSPRKLIIHVLDLWMRRWRLCVLTGVPMASVSDAPSHGPRAKGHQCHPSVQLHAVQEVWDLYQTAEEVLSSEATEDLIAVPTQLFLAVSVAEVTGKRSSRTLQL</sequence>